<proteinExistence type="predicted"/>
<dbReference type="SUPFAM" id="SSF110849">
    <property type="entry name" value="ParB/Sulfiredoxin"/>
    <property type="match status" value="1"/>
</dbReference>
<dbReference type="Gene3D" id="3.30.1760.10">
    <property type="entry name" value="Conserved hypothetical protein from pyrococcus furiosus pfu- 392566-001, domain 2"/>
    <property type="match status" value="1"/>
</dbReference>
<evidence type="ECO:0000256" key="1">
    <source>
        <dbReference type="ARBA" id="ARBA00022741"/>
    </source>
</evidence>
<dbReference type="InterPro" id="IPR036086">
    <property type="entry name" value="ParB/Sulfiredoxin_sf"/>
</dbReference>
<evidence type="ECO:0000313" key="4">
    <source>
        <dbReference type="Proteomes" id="UP000230790"/>
    </source>
</evidence>
<keyword evidence="1" id="KW-0547">Nucleotide-binding</keyword>
<accession>A0A2M8QBP3</accession>
<dbReference type="InterPro" id="IPR037953">
    <property type="entry name" value="SbnI-like_N"/>
</dbReference>
<reference evidence="3 4" key="1">
    <citation type="submission" date="2017-11" db="EMBL/GenBank/DDBJ databases">
        <title>Evolution of Phototrophy in the Chloroflexi Phylum Driven by Horizontal Gene Transfer.</title>
        <authorList>
            <person name="Ward L.M."/>
            <person name="Hemp J."/>
            <person name="Shih P.M."/>
            <person name="Mcglynn S.E."/>
            <person name="Fischer W."/>
        </authorList>
    </citation>
    <scope>NUCLEOTIDE SEQUENCE [LARGE SCALE GENOMIC DNA]</scope>
    <source>
        <strain evidence="3">JP3_7</strain>
    </source>
</reference>
<dbReference type="CDD" id="cd16388">
    <property type="entry name" value="SbnI_like_N"/>
    <property type="match status" value="1"/>
</dbReference>
<dbReference type="Proteomes" id="UP000230790">
    <property type="component" value="Unassembled WGS sequence"/>
</dbReference>
<dbReference type="AlphaFoldDB" id="A0A2M8QBP3"/>
<comment type="caution">
    <text evidence="3">The sequence shown here is derived from an EMBL/GenBank/DDBJ whole genome shotgun (WGS) entry which is preliminary data.</text>
</comment>
<sequence length="274" mass="30958">MQLPDLRILPLDLLIPHERTDPRRVNPLLARIRDEAVLRNPPIVAPFGNGDKQFVVLDGANRITAMRTLGVPHALVQVVDYSQVQLFVWHHAITQCSVEALLAQIRGIPGLRIYEGDLTHARAMLARREALAFISCDHTHKTDILCGGGDVRERTALLNQLVDMYEGCAKVQRTISDNLREVRQSFSDASAVVVFPRYEPAEIIELARIGVMLPAGITRHVLPLRALRVNYPMAILRSDMSLAQKQGHLSEWLHECLMNRRVRTYTEPTVLFDE</sequence>
<dbReference type="Gene3D" id="3.90.1530.10">
    <property type="entry name" value="Conserved hypothetical protein from pyrococcus furiosus pfu- 392566-001, ParB domain"/>
    <property type="match status" value="1"/>
</dbReference>
<evidence type="ECO:0000313" key="3">
    <source>
        <dbReference type="EMBL" id="PJF47218.1"/>
    </source>
</evidence>
<keyword evidence="2" id="KW-0067">ATP-binding</keyword>
<dbReference type="InterPro" id="IPR023098">
    <property type="entry name" value="SerK/SbnI_C"/>
</dbReference>
<evidence type="ECO:0000256" key="2">
    <source>
        <dbReference type="ARBA" id="ARBA00022840"/>
    </source>
</evidence>
<dbReference type="GO" id="GO:0005524">
    <property type="term" value="F:ATP binding"/>
    <property type="evidence" value="ECO:0007669"/>
    <property type="project" value="UniProtKB-KW"/>
</dbReference>
<protein>
    <recommendedName>
        <fullName evidence="5">ParB/Sulfiredoxin domain-containing protein</fullName>
    </recommendedName>
</protein>
<organism evidence="3 4">
    <name type="scientific">Candidatus Thermofonsia Clade 3 bacterium</name>
    <dbReference type="NCBI Taxonomy" id="2364212"/>
    <lineage>
        <taxon>Bacteria</taxon>
        <taxon>Bacillati</taxon>
        <taxon>Chloroflexota</taxon>
        <taxon>Candidatus Thermofontia</taxon>
        <taxon>Candidatus Thermofonsia Clade 3</taxon>
    </lineage>
</organism>
<name>A0A2M8QBP3_9CHLR</name>
<evidence type="ECO:0008006" key="5">
    <source>
        <dbReference type="Google" id="ProtNLM"/>
    </source>
</evidence>
<dbReference type="EMBL" id="PGTN01000061">
    <property type="protein sequence ID" value="PJF47218.1"/>
    <property type="molecule type" value="Genomic_DNA"/>
</dbReference>
<gene>
    <name evidence="3" type="ORF">CUN48_09860</name>
</gene>